<dbReference type="FunFam" id="3.40.50.2000:FF:000088">
    <property type="entry name" value="Glycosyltransferase"/>
    <property type="match status" value="1"/>
</dbReference>
<evidence type="ECO:0000313" key="4">
    <source>
        <dbReference type="EMBL" id="KAG6786800.1"/>
    </source>
</evidence>
<gene>
    <name evidence="4" type="ORF">POTOM_008417</name>
</gene>
<keyword evidence="2" id="KW-0328">Glycosyltransferase</keyword>
<dbReference type="InterPro" id="IPR050481">
    <property type="entry name" value="UDP-glycosyltransf_plant"/>
</dbReference>
<accession>A0A8X8DCB3</accession>
<organism evidence="4 5">
    <name type="scientific">Populus tomentosa</name>
    <name type="common">Chinese white poplar</name>
    <dbReference type="NCBI Taxonomy" id="118781"/>
    <lineage>
        <taxon>Eukaryota</taxon>
        <taxon>Viridiplantae</taxon>
        <taxon>Streptophyta</taxon>
        <taxon>Embryophyta</taxon>
        <taxon>Tracheophyta</taxon>
        <taxon>Spermatophyta</taxon>
        <taxon>Magnoliopsida</taxon>
        <taxon>eudicotyledons</taxon>
        <taxon>Gunneridae</taxon>
        <taxon>Pentapetalae</taxon>
        <taxon>rosids</taxon>
        <taxon>fabids</taxon>
        <taxon>Malpighiales</taxon>
        <taxon>Salicaceae</taxon>
        <taxon>Saliceae</taxon>
        <taxon>Populus</taxon>
    </lineage>
</organism>
<comment type="caution">
    <text evidence="4">The sequence shown here is derived from an EMBL/GenBank/DDBJ whole genome shotgun (WGS) entry which is preliminary data.</text>
</comment>
<keyword evidence="5" id="KW-1185">Reference proteome</keyword>
<dbReference type="Proteomes" id="UP000886885">
    <property type="component" value="Chromosome 2A"/>
</dbReference>
<evidence type="ECO:0000256" key="1">
    <source>
        <dbReference type="ARBA" id="ARBA00009995"/>
    </source>
</evidence>
<keyword evidence="3" id="KW-0808">Transferase</keyword>
<evidence type="ECO:0000256" key="2">
    <source>
        <dbReference type="ARBA" id="ARBA00022676"/>
    </source>
</evidence>
<dbReference type="EMBL" id="JAAWWB010000003">
    <property type="protein sequence ID" value="KAG6786800.1"/>
    <property type="molecule type" value="Genomic_DNA"/>
</dbReference>
<dbReference type="FunFam" id="3.40.50.2000:FF:000037">
    <property type="entry name" value="Glycosyltransferase"/>
    <property type="match status" value="1"/>
</dbReference>
<dbReference type="OrthoDB" id="5835829at2759"/>
<proteinExistence type="inferred from homology"/>
<evidence type="ECO:0008006" key="6">
    <source>
        <dbReference type="Google" id="ProtNLM"/>
    </source>
</evidence>
<dbReference type="InterPro" id="IPR002213">
    <property type="entry name" value="UDP_glucos_trans"/>
</dbReference>
<reference evidence="4" key="1">
    <citation type="journal article" date="2020" name="bioRxiv">
        <title>Hybrid origin of Populus tomentosa Carr. identified through genome sequencing and phylogenomic analysis.</title>
        <authorList>
            <person name="An X."/>
            <person name="Gao K."/>
            <person name="Chen Z."/>
            <person name="Li J."/>
            <person name="Yang X."/>
            <person name="Yang X."/>
            <person name="Zhou J."/>
            <person name="Guo T."/>
            <person name="Zhao T."/>
            <person name="Huang S."/>
            <person name="Miao D."/>
            <person name="Khan W.U."/>
            <person name="Rao P."/>
            <person name="Ye M."/>
            <person name="Lei B."/>
            <person name="Liao W."/>
            <person name="Wang J."/>
            <person name="Ji L."/>
            <person name="Li Y."/>
            <person name="Guo B."/>
            <person name="Mustafa N.S."/>
            <person name="Li S."/>
            <person name="Yun Q."/>
            <person name="Keller S.R."/>
            <person name="Mao J."/>
            <person name="Zhang R."/>
            <person name="Strauss S.H."/>
        </authorList>
    </citation>
    <scope>NUCLEOTIDE SEQUENCE</scope>
    <source>
        <strain evidence="4">GM15</strain>
        <tissue evidence="4">Leaf</tissue>
    </source>
</reference>
<evidence type="ECO:0000313" key="5">
    <source>
        <dbReference type="Proteomes" id="UP000886885"/>
    </source>
</evidence>
<dbReference type="AlphaFoldDB" id="A0A8X8DCB3"/>
<dbReference type="CDD" id="cd03784">
    <property type="entry name" value="GT1_Gtf-like"/>
    <property type="match status" value="1"/>
</dbReference>
<dbReference type="GO" id="GO:0035251">
    <property type="term" value="F:UDP-glucosyltransferase activity"/>
    <property type="evidence" value="ECO:0007669"/>
    <property type="project" value="InterPro"/>
</dbReference>
<dbReference type="PANTHER" id="PTHR48049:SF98">
    <property type="entry name" value="GLYCOSYLTRANSFERASE"/>
    <property type="match status" value="1"/>
</dbReference>
<protein>
    <recommendedName>
        <fullName evidence="6">UDP-rhamnose:rhamnosyltransferase 1</fullName>
    </recommendedName>
</protein>
<evidence type="ECO:0000256" key="3">
    <source>
        <dbReference type="ARBA" id="ARBA00022679"/>
    </source>
</evidence>
<comment type="similarity">
    <text evidence="1">Belongs to the UDP-glycosyltransferase family.</text>
</comment>
<name>A0A8X8DCB3_POPTO</name>
<dbReference type="Pfam" id="PF00201">
    <property type="entry name" value="UDPGT"/>
    <property type="match status" value="1"/>
</dbReference>
<sequence length="503" mass="56306">MSGQPPFNFLNICGTLGIRIDLLLLSYRSFQYSDIVMASDLHIVIFPWSAFGHILPFFHFSKALAEAGVHVSFVSTPGNIQRLPAISPTLAPLINLVELPFPALDVKYGLPEGAEATVDIPAEKIQYLKIAYDLLQHPFKQFVAEKSPNWIIVDFCSPWAVDIAKEYGIPLIYLSIFSGATRAFMRHPGKFVGDGQKMFRRSPESLTSPPEWITFPSSVAFRSYEAKNMYPAMYGENASGIRDAERVAKTVSGCQAIAVRSCIEFEGEYIDVYQKLVSKQVIPIGLLPPEKPEKREITDGTWNTIFEWLDNQEHESVVFVGFGSECKLTKDQVYEIAYGLELSKLPYLWALRKPTWAATDLDVLPPEFNNKTTEKGIVSIGWAPQLELLSHPSIGGSLFHSGWGSVIETLQYGLCLIVLPFIADQGLNARLLVEKGLAVEVDRKEDGSFTRHDIAKSLRLAMASEEGSQLKTRAKDAANMFQNRKLHQDYINRFVKYLKDGVS</sequence>
<dbReference type="PANTHER" id="PTHR48049">
    <property type="entry name" value="GLYCOSYLTRANSFERASE"/>
    <property type="match status" value="1"/>
</dbReference>